<dbReference type="Proteomes" id="UP001148786">
    <property type="component" value="Unassembled WGS sequence"/>
</dbReference>
<keyword evidence="3" id="KW-1185">Reference proteome</keyword>
<protein>
    <submittedName>
        <fullName evidence="2">Uncharacterized protein</fullName>
    </submittedName>
</protein>
<evidence type="ECO:0000256" key="1">
    <source>
        <dbReference type="SAM" id="MobiDB-lite"/>
    </source>
</evidence>
<accession>A0A9W8JQS5</accession>
<dbReference type="EMBL" id="JANKHO010002251">
    <property type="protein sequence ID" value="KAJ3493578.1"/>
    <property type="molecule type" value="Genomic_DNA"/>
</dbReference>
<proteinExistence type="predicted"/>
<evidence type="ECO:0000313" key="3">
    <source>
        <dbReference type="Proteomes" id="UP001148786"/>
    </source>
</evidence>
<feature type="region of interest" description="Disordered" evidence="1">
    <location>
        <begin position="214"/>
        <end position="236"/>
    </location>
</feature>
<dbReference type="AlphaFoldDB" id="A0A9W8JQS5"/>
<comment type="caution">
    <text evidence="2">The sequence shown here is derived from an EMBL/GenBank/DDBJ whole genome shotgun (WGS) entry which is preliminary data.</text>
</comment>
<gene>
    <name evidence="2" type="ORF">NLJ89_g10985</name>
</gene>
<reference evidence="2" key="1">
    <citation type="submission" date="2022-07" db="EMBL/GenBank/DDBJ databases">
        <title>Genome Sequence of Agrocybe chaxingu.</title>
        <authorList>
            <person name="Buettner E."/>
        </authorList>
    </citation>
    <scope>NUCLEOTIDE SEQUENCE</scope>
    <source>
        <strain evidence="2">MP-N11</strain>
    </source>
</reference>
<organism evidence="2 3">
    <name type="scientific">Agrocybe chaxingu</name>
    <dbReference type="NCBI Taxonomy" id="84603"/>
    <lineage>
        <taxon>Eukaryota</taxon>
        <taxon>Fungi</taxon>
        <taxon>Dikarya</taxon>
        <taxon>Basidiomycota</taxon>
        <taxon>Agaricomycotina</taxon>
        <taxon>Agaricomycetes</taxon>
        <taxon>Agaricomycetidae</taxon>
        <taxon>Agaricales</taxon>
        <taxon>Agaricineae</taxon>
        <taxon>Strophariaceae</taxon>
        <taxon>Agrocybe</taxon>
    </lineage>
</organism>
<dbReference type="OrthoDB" id="5598852at2759"/>
<evidence type="ECO:0000313" key="2">
    <source>
        <dbReference type="EMBL" id="KAJ3493578.1"/>
    </source>
</evidence>
<name>A0A9W8JQS5_9AGAR</name>
<sequence length="279" mass="30442">MSLDLSALSQHQILRFFRENASVTQPQCNEKAQQIIGQPVTPTACQGGTSYTVEGGELVVQFRAPNSPLDMVFLQSVEQAYPGFAPRHEHRGQFGQLHVYVMNNVGGVSMYLARTELQDNNYRLLRITIDDYARRVTPALPLPAPGPLCRGLAARAIPQRLFQNNLHVDKAMGRLVGVCGLEKRRGWSVWDVAGRARDHAWDIDHKGGGLLGVTTPTTRSSGSSSGPPSTPVWGVPSDTQKRRIEAARLIGLFLAHGFQNGHPATDSEDLGFLGAVVLN</sequence>